<evidence type="ECO:0000256" key="2">
    <source>
        <dbReference type="SAM" id="MobiDB-lite"/>
    </source>
</evidence>
<organism evidence="5 6">
    <name type="scientific">Ranitomeya imitator</name>
    <name type="common">mimic poison frog</name>
    <dbReference type="NCBI Taxonomy" id="111125"/>
    <lineage>
        <taxon>Eukaryota</taxon>
        <taxon>Metazoa</taxon>
        <taxon>Chordata</taxon>
        <taxon>Craniata</taxon>
        <taxon>Vertebrata</taxon>
        <taxon>Euteleostomi</taxon>
        <taxon>Amphibia</taxon>
        <taxon>Batrachia</taxon>
        <taxon>Anura</taxon>
        <taxon>Neobatrachia</taxon>
        <taxon>Hyloidea</taxon>
        <taxon>Dendrobatidae</taxon>
        <taxon>Dendrobatinae</taxon>
        <taxon>Ranitomeya</taxon>
    </lineage>
</organism>
<evidence type="ECO:0000259" key="4">
    <source>
        <dbReference type="Pfam" id="PF13087"/>
    </source>
</evidence>
<comment type="caution">
    <text evidence="5">The sequence shown here is derived from an EMBL/GenBank/DDBJ whole genome shotgun (WGS) entry which is preliminary data.</text>
</comment>
<reference evidence="5" key="1">
    <citation type="submission" date="2023-07" db="EMBL/GenBank/DDBJ databases">
        <authorList>
            <person name="Stuckert A."/>
        </authorList>
    </citation>
    <scope>NUCLEOTIDE SEQUENCE</scope>
</reference>
<keyword evidence="1" id="KW-0234">DNA repair</keyword>
<gene>
    <name evidence="5" type="ORF">RIMI_LOCUS17713180</name>
</gene>
<dbReference type="EC" id="3.6.4.12" evidence="1"/>
<protein>
    <recommendedName>
        <fullName evidence="1">DNA replication ATP-dependent helicase/nuclease</fullName>
        <ecNumber evidence="1">3.1.-.-</ecNumber>
        <ecNumber evidence="1">3.6.4.12</ecNumber>
    </recommendedName>
</protein>
<dbReference type="Proteomes" id="UP001176940">
    <property type="component" value="Unassembled WGS sequence"/>
</dbReference>
<evidence type="ECO:0000256" key="1">
    <source>
        <dbReference type="RuleBase" id="RU367041"/>
    </source>
</evidence>
<sequence>MEKSKGPRTEPCGTPTDRGRASEPSWLAPASLVPASFCRLLVIAADSGPAAPHCCTLRTFSQPDLAYGWRQLGTLRRPSASTVTERHPAIMSRPVVATTCMGVNHPIFTRRRFDFCIIDEASQISQPICLGPLFFANRFVLVGDHQQLPPLVQSMEARDLGMSESLFKRLERNQDAVVQLNVQYRMNSKIMALSNKLVYEGQLECASERVSAAIVQLPRLQSLQLELEFRESPENVWVRDVLEPSNPVYFLNTEKIPALETEEKCGISNWIEAKLVFLLTSLFLKAGCKPSDIGIIAPYRQQLKVISSYFTNLSSSVVEVNTVDKYQGRDKSIIILSFVRSNNDGKLGDLLKDWRRLNVALTRAKHKLIMIGCVPTLCRFDSLEKLICLYYNKMLNTFQCDFVFIEQNCTYPAPTALPLSVAAFPRTLLERRNEWGFSTTSWGDSAYCSAVSCTAHGLHTDSIRVRVKKIGYWPLPLCRTLLFLFHGTNVSLLLPVIGCTGNMLPPLEEKAMSPTGNLSSTMEKQ</sequence>
<comment type="subcellular location">
    <subcellularLocation>
        <location evidence="1">Nucleus</location>
    </subcellularLocation>
    <subcellularLocation>
        <location evidence="1">Mitochondrion</location>
    </subcellularLocation>
</comment>
<proteinExistence type="inferred from homology"/>
<keyword evidence="1" id="KW-0511">Multifunctional enzyme</keyword>
<dbReference type="SUPFAM" id="SSF52540">
    <property type="entry name" value="P-loop containing nucleoside triphosphate hydrolases"/>
    <property type="match status" value="1"/>
</dbReference>
<dbReference type="PANTHER" id="PTHR10887:SF433">
    <property type="entry name" value="DNA REPLICATION ATP-DEPENDENT HELICASE_NUCLEASE DNA2"/>
    <property type="match status" value="1"/>
</dbReference>
<keyword evidence="6" id="KW-1185">Reference proteome</keyword>
<name>A0ABN9M870_9NEOB</name>
<keyword evidence="1" id="KW-0408">Iron</keyword>
<keyword evidence="1" id="KW-0347">Helicase</keyword>
<keyword evidence="1" id="KW-0227">DNA damage</keyword>
<dbReference type="InterPro" id="IPR047187">
    <property type="entry name" value="SF1_C_Upf1"/>
</dbReference>
<dbReference type="CDD" id="cd18808">
    <property type="entry name" value="SF1_C_Upf1"/>
    <property type="match status" value="1"/>
</dbReference>
<dbReference type="InterPro" id="IPR041677">
    <property type="entry name" value="DNA2/NAM7_AAA_11"/>
</dbReference>
<dbReference type="Gene3D" id="3.40.50.300">
    <property type="entry name" value="P-loop containing nucleotide triphosphate hydrolases"/>
    <property type="match status" value="2"/>
</dbReference>
<evidence type="ECO:0000313" key="6">
    <source>
        <dbReference type="Proteomes" id="UP001176940"/>
    </source>
</evidence>
<dbReference type="InterPro" id="IPR041679">
    <property type="entry name" value="DNA2/NAM7-like_C"/>
</dbReference>
<comment type="function">
    <text evidence="1">Key enzyme involved in DNA replication and DNA repair. Involved in Okazaki fragments processing by cleaving long flaps that escape FEN1: flaps that are longer than 27 nucleotides are coated by replication protein A complex (RPA), leading to recruit DNA2 which cleaves the flap until it is too short to bind RPA and becomes a substrate for FEN1. Also involved in 5'-end resection of DNA during double-strand break (DSB) repair by mediating the cleavage of 5'-ssDNA.</text>
</comment>
<keyword evidence="1" id="KW-0496">Mitochondrion</keyword>
<dbReference type="InterPro" id="IPR045055">
    <property type="entry name" value="DNA2/NAM7-like"/>
</dbReference>
<keyword evidence="1" id="KW-0547">Nucleotide-binding</keyword>
<comment type="catalytic activity">
    <reaction evidence="1">
        <text>ATP + H2O = ADP + phosphate + H(+)</text>
        <dbReference type="Rhea" id="RHEA:13065"/>
        <dbReference type="ChEBI" id="CHEBI:15377"/>
        <dbReference type="ChEBI" id="CHEBI:15378"/>
        <dbReference type="ChEBI" id="CHEBI:30616"/>
        <dbReference type="ChEBI" id="CHEBI:43474"/>
        <dbReference type="ChEBI" id="CHEBI:456216"/>
        <dbReference type="EC" id="3.6.4.12"/>
    </reaction>
</comment>
<keyword evidence="1" id="KW-0411">Iron-sulfur</keyword>
<feature type="region of interest" description="Disordered" evidence="2">
    <location>
        <begin position="1"/>
        <end position="25"/>
    </location>
</feature>
<feature type="domain" description="DNA2/NAM7 helicase-like C-terminal" evidence="4">
    <location>
        <begin position="162"/>
        <end position="373"/>
    </location>
</feature>
<comment type="similarity">
    <text evidence="1">Belongs to the DNA2/NAM7 helicase family.</text>
</comment>
<keyword evidence="1" id="KW-0004">4Fe-4S</keyword>
<keyword evidence="1" id="KW-0067">ATP-binding</keyword>
<dbReference type="InterPro" id="IPR027417">
    <property type="entry name" value="P-loop_NTPase"/>
</dbReference>
<keyword evidence="1" id="KW-0238">DNA-binding</keyword>
<keyword evidence="1" id="KW-0235">DNA replication</keyword>
<evidence type="ECO:0000313" key="5">
    <source>
        <dbReference type="EMBL" id="CAJ0961352.1"/>
    </source>
</evidence>
<dbReference type="PANTHER" id="PTHR10887">
    <property type="entry name" value="DNA2/NAM7 HELICASE FAMILY"/>
    <property type="match status" value="1"/>
</dbReference>
<dbReference type="EC" id="3.1.-.-" evidence="1"/>
<keyword evidence="1" id="KW-0539">Nucleus</keyword>
<keyword evidence="1" id="KW-0479">Metal-binding</keyword>
<dbReference type="Pfam" id="PF13086">
    <property type="entry name" value="AAA_11"/>
    <property type="match status" value="1"/>
</dbReference>
<accession>A0ABN9M870</accession>
<keyword evidence="1" id="KW-0378">Hydrolase</keyword>
<feature type="domain" description="DNA2/NAM7 helicase helicase" evidence="3">
    <location>
        <begin position="90"/>
        <end position="154"/>
    </location>
</feature>
<keyword evidence="1" id="KW-0540">Nuclease</keyword>
<dbReference type="Pfam" id="PF13087">
    <property type="entry name" value="AAA_12"/>
    <property type="match status" value="1"/>
</dbReference>
<dbReference type="EMBL" id="CAUEEQ010052334">
    <property type="protein sequence ID" value="CAJ0961352.1"/>
    <property type="molecule type" value="Genomic_DNA"/>
</dbReference>
<evidence type="ECO:0000259" key="3">
    <source>
        <dbReference type="Pfam" id="PF13086"/>
    </source>
</evidence>